<name>A0ABT1I170_STRSD</name>
<dbReference type="Pfam" id="PF12079">
    <property type="entry name" value="DUF3558"/>
    <property type="match status" value="1"/>
</dbReference>
<dbReference type="EMBL" id="JAMTCP010000044">
    <property type="protein sequence ID" value="MCP2261538.1"/>
    <property type="molecule type" value="Genomic_DNA"/>
</dbReference>
<evidence type="ECO:0000313" key="1">
    <source>
        <dbReference type="EMBL" id="MCP2261538.1"/>
    </source>
</evidence>
<comment type="caution">
    <text evidence="1">The sequence shown here is derived from an EMBL/GenBank/DDBJ whole genome shotgun (WGS) entry which is preliminary data.</text>
</comment>
<dbReference type="InterPro" id="IPR024520">
    <property type="entry name" value="DUF3558"/>
</dbReference>
<proteinExistence type="predicted"/>
<gene>
    <name evidence="1" type="ORF">LX15_005264</name>
</gene>
<dbReference type="Proteomes" id="UP001205311">
    <property type="component" value="Unassembled WGS sequence"/>
</dbReference>
<sequence>MSVHGTFIVKGDGLPGLYSRRGTYKVFEPIEIEGYPAVIASRSVDSRPDGMCDISIGVTEKLVYEVQLLFNTGVEKPADFNNPCGRAQTVAAEMIKTMKAGG</sequence>
<accession>A0ABT1I170</accession>
<evidence type="ECO:0000313" key="2">
    <source>
        <dbReference type="Proteomes" id="UP001205311"/>
    </source>
</evidence>
<reference evidence="1 2" key="1">
    <citation type="submission" date="2022-06" db="EMBL/GenBank/DDBJ databases">
        <title>Genomic Encyclopedia of Archaeal and Bacterial Type Strains, Phase II (KMG-II): from individual species to whole genera.</title>
        <authorList>
            <person name="Goeker M."/>
        </authorList>
    </citation>
    <scope>NUCLEOTIDE SEQUENCE [LARGE SCALE GENOMIC DNA]</scope>
    <source>
        <strain evidence="1 2">DSM 40477</strain>
    </source>
</reference>
<keyword evidence="2" id="KW-1185">Reference proteome</keyword>
<organism evidence="1 2">
    <name type="scientific">Streptoalloteichus tenebrarius (strain ATCC 17920 / DSM 40477 / JCM 4838 / CBS 697.72 / NBRC 16177 / NCIMB 11028 / NRRL B-12390 / A12253. 1 / ISP 5477)</name>
    <name type="common">Streptomyces tenebrarius</name>
    <dbReference type="NCBI Taxonomy" id="1933"/>
    <lineage>
        <taxon>Bacteria</taxon>
        <taxon>Bacillati</taxon>
        <taxon>Actinomycetota</taxon>
        <taxon>Actinomycetes</taxon>
        <taxon>Pseudonocardiales</taxon>
        <taxon>Pseudonocardiaceae</taxon>
        <taxon>Streptoalloteichus</taxon>
    </lineage>
</organism>
<protein>
    <submittedName>
        <fullName evidence="1">Uncharacterized protein</fullName>
    </submittedName>
</protein>